<keyword evidence="3" id="KW-1185">Reference proteome</keyword>
<dbReference type="InterPro" id="IPR021677">
    <property type="entry name" value="DUF2986"/>
</dbReference>
<gene>
    <name evidence="2" type="ORF">GNP35_11020</name>
</gene>
<reference evidence="2 3" key="1">
    <citation type="submission" date="2019-11" db="EMBL/GenBank/DDBJ databases">
        <title>P. haliotis isolates from Z. marina roots.</title>
        <authorList>
            <person name="Cohen M."/>
            <person name="Jospin G."/>
            <person name="Eisen J.A."/>
            <person name="Coil D.A."/>
        </authorList>
    </citation>
    <scope>NUCLEOTIDE SEQUENCE [LARGE SCALE GENOMIC DNA]</scope>
    <source>
        <strain evidence="2 3">UCD-MCMsp1aY</strain>
    </source>
</reference>
<evidence type="ECO:0000313" key="3">
    <source>
        <dbReference type="Proteomes" id="UP000439994"/>
    </source>
</evidence>
<name>A0A6N8F8U2_9GAMM</name>
<feature type="region of interest" description="Disordered" evidence="1">
    <location>
        <begin position="1"/>
        <end position="67"/>
    </location>
</feature>
<feature type="compositionally biased region" description="Basic and acidic residues" evidence="1">
    <location>
        <begin position="51"/>
        <end position="67"/>
    </location>
</feature>
<proteinExistence type="predicted"/>
<protein>
    <submittedName>
        <fullName evidence="2">DUF2986 domain-containing protein</fullName>
    </submittedName>
</protein>
<dbReference type="Proteomes" id="UP000439994">
    <property type="component" value="Unassembled WGS sequence"/>
</dbReference>
<organism evidence="2 3">
    <name type="scientific">Psychrosphaera haliotis</name>
    <dbReference type="NCBI Taxonomy" id="555083"/>
    <lineage>
        <taxon>Bacteria</taxon>
        <taxon>Pseudomonadati</taxon>
        <taxon>Pseudomonadota</taxon>
        <taxon>Gammaproteobacteria</taxon>
        <taxon>Alteromonadales</taxon>
        <taxon>Pseudoalteromonadaceae</taxon>
        <taxon>Psychrosphaera</taxon>
    </lineage>
</organism>
<dbReference type="Pfam" id="PF11661">
    <property type="entry name" value="DUF2986"/>
    <property type="match status" value="1"/>
</dbReference>
<dbReference type="RefSeq" id="WP_155696167.1">
    <property type="nucleotide sequence ID" value="NZ_WOCD01000005.1"/>
</dbReference>
<evidence type="ECO:0000313" key="2">
    <source>
        <dbReference type="EMBL" id="MUH72966.1"/>
    </source>
</evidence>
<feature type="compositionally biased region" description="Basic residues" evidence="1">
    <location>
        <begin position="13"/>
        <end position="28"/>
    </location>
</feature>
<accession>A0A6N8F8U2</accession>
<comment type="caution">
    <text evidence="2">The sequence shown here is derived from an EMBL/GenBank/DDBJ whole genome shotgun (WGS) entry which is preliminary data.</text>
</comment>
<feature type="compositionally biased region" description="Basic and acidic residues" evidence="1">
    <location>
        <begin position="29"/>
        <end position="39"/>
    </location>
</feature>
<dbReference type="EMBL" id="WOCD01000005">
    <property type="protein sequence ID" value="MUH72966.1"/>
    <property type="molecule type" value="Genomic_DNA"/>
</dbReference>
<evidence type="ECO:0000256" key="1">
    <source>
        <dbReference type="SAM" id="MobiDB-lite"/>
    </source>
</evidence>
<dbReference type="AlphaFoldDB" id="A0A6N8F8U2"/>
<sequence>MNRKKKINETLKRKAKKRNEKRNPKKKEKYISKADRENLVPEEPASGAEANDGKADSIKDQRATEAD</sequence>